<comment type="caution">
    <text evidence="1">The sequence shown here is derived from an EMBL/GenBank/DDBJ whole genome shotgun (WGS) entry which is preliminary data.</text>
</comment>
<dbReference type="RefSeq" id="WP_209513792.1">
    <property type="nucleotide sequence ID" value="NZ_JAGIOH010000001.1"/>
</dbReference>
<evidence type="ECO:0000313" key="1">
    <source>
        <dbReference type="EMBL" id="MBP2401240.1"/>
    </source>
</evidence>
<dbReference type="Proteomes" id="UP001519291">
    <property type="component" value="Unassembled WGS sequence"/>
</dbReference>
<accession>A0ABS4XY51</accession>
<dbReference type="SUPFAM" id="SSF53474">
    <property type="entry name" value="alpha/beta-Hydrolases"/>
    <property type="match status" value="1"/>
</dbReference>
<name>A0ABS4XY51_9ACTN</name>
<dbReference type="Gene3D" id="3.40.50.1820">
    <property type="entry name" value="alpha/beta hydrolase"/>
    <property type="match status" value="1"/>
</dbReference>
<sequence>MRPRIVYVHGNGNKVRPELLKSQWDTALFGEDMADVSRMAYWASLRYEAPLPDFQPDPLDGAPDAELEAPVTALVEPTEEFVAKVRAQARSEAGPGLEGMPGADAAGEEALDAWLRGMTYFADTLAEGTAEDAGADTGPFSPLEALPLPRIVRDPVFRLLVKHTFKDVHAYFFSEAGQAIRAVVKDALDGLDGAPLVVVGHSLGTIVAYEVLSEEKTDVDLFVTVGSPLAITEVRDRLARPPAVPAGVVAWRNASDLRDVVALDHTLAQEYAPSERVTDLLVTNDSANHHGISQYLSAPPVREPVRRLFESSAGG</sequence>
<dbReference type="InterPro" id="IPR029058">
    <property type="entry name" value="AB_hydrolase_fold"/>
</dbReference>
<evidence type="ECO:0000313" key="2">
    <source>
        <dbReference type="Proteomes" id="UP001519291"/>
    </source>
</evidence>
<protein>
    <submittedName>
        <fullName evidence="1">Uncharacterized protein</fullName>
    </submittedName>
</protein>
<dbReference type="GeneID" id="91567584"/>
<proteinExistence type="predicted"/>
<keyword evidence="2" id="KW-1185">Reference proteome</keyword>
<gene>
    <name evidence="1" type="ORF">JO379_000709</name>
</gene>
<dbReference type="EMBL" id="JAGIOH010000001">
    <property type="protein sequence ID" value="MBP2401240.1"/>
    <property type="molecule type" value="Genomic_DNA"/>
</dbReference>
<organism evidence="1 2">
    <name type="scientific">Streptomyces syringium</name>
    <dbReference type="NCBI Taxonomy" id="76729"/>
    <lineage>
        <taxon>Bacteria</taxon>
        <taxon>Bacillati</taxon>
        <taxon>Actinomycetota</taxon>
        <taxon>Actinomycetes</taxon>
        <taxon>Kitasatosporales</taxon>
        <taxon>Streptomycetaceae</taxon>
        <taxon>Streptomyces</taxon>
    </lineage>
</organism>
<reference evidence="1 2" key="1">
    <citation type="submission" date="2021-03" db="EMBL/GenBank/DDBJ databases">
        <title>Sequencing the genomes of 1000 actinobacteria strains.</title>
        <authorList>
            <person name="Klenk H.-P."/>
        </authorList>
    </citation>
    <scope>NUCLEOTIDE SEQUENCE [LARGE SCALE GENOMIC DNA]</scope>
    <source>
        <strain evidence="1 2">DSM 41480</strain>
    </source>
</reference>